<comment type="caution">
    <text evidence="2">The sequence shown here is derived from an EMBL/GenBank/DDBJ whole genome shotgun (WGS) entry which is preliminary data.</text>
</comment>
<accession>A0A5N6L4M8</accession>
<gene>
    <name evidence="2" type="ORF">FH972_026557</name>
</gene>
<name>A0A5N6L4M8_9ROSI</name>
<evidence type="ECO:0000256" key="1">
    <source>
        <dbReference type="SAM" id="MobiDB-lite"/>
    </source>
</evidence>
<protein>
    <submittedName>
        <fullName evidence="2">Uncharacterized protein</fullName>
    </submittedName>
</protein>
<sequence length="82" mass="9164">MWATQRSERGAAHNGRPFTERGSVKRPAQGRRRGWSLESLAGPMVANHLPEQRTPHVQRSPEAPSRNRRPIVGPNSAQPHRG</sequence>
<dbReference type="Proteomes" id="UP000327013">
    <property type="component" value="Unassembled WGS sequence"/>
</dbReference>
<organism evidence="2 3">
    <name type="scientific">Carpinus fangiana</name>
    <dbReference type="NCBI Taxonomy" id="176857"/>
    <lineage>
        <taxon>Eukaryota</taxon>
        <taxon>Viridiplantae</taxon>
        <taxon>Streptophyta</taxon>
        <taxon>Embryophyta</taxon>
        <taxon>Tracheophyta</taxon>
        <taxon>Spermatophyta</taxon>
        <taxon>Magnoliopsida</taxon>
        <taxon>eudicotyledons</taxon>
        <taxon>Gunneridae</taxon>
        <taxon>Pentapetalae</taxon>
        <taxon>rosids</taxon>
        <taxon>fabids</taxon>
        <taxon>Fagales</taxon>
        <taxon>Betulaceae</taxon>
        <taxon>Carpinus</taxon>
    </lineage>
</organism>
<reference evidence="2 3" key="1">
    <citation type="submission" date="2019-06" db="EMBL/GenBank/DDBJ databases">
        <title>A chromosomal-level reference genome of Carpinus fangiana (Coryloideae, Betulaceae).</title>
        <authorList>
            <person name="Yang X."/>
            <person name="Wang Z."/>
            <person name="Zhang L."/>
            <person name="Hao G."/>
            <person name="Liu J."/>
            <person name="Yang Y."/>
        </authorList>
    </citation>
    <scope>NUCLEOTIDE SEQUENCE [LARGE SCALE GENOMIC DNA]</scope>
    <source>
        <strain evidence="2">Cfa_2016G</strain>
        <tissue evidence="2">Leaf</tissue>
    </source>
</reference>
<evidence type="ECO:0000313" key="2">
    <source>
        <dbReference type="EMBL" id="KAB8754768.1"/>
    </source>
</evidence>
<proteinExistence type="predicted"/>
<keyword evidence="3" id="KW-1185">Reference proteome</keyword>
<dbReference type="EMBL" id="VIBQ01000099">
    <property type="protein sequence ID" value="KAB8754768.1"/>
    <property type="molecule type" value="Genomic_DNA"/>
</dbReference>
<feature type="compositionally biased region" description="Basic and acidic residues" evidence="1">
    <location>
        <begin position="1"/>
        <end position="11"/>
    </location>
</feature>
<evidence type="ECO:0000313" key="3">
    <source>
        <dbReference type="Proteomes" id="UP000327013"/>
    </source>
</evidence>
<feature type="region of interest" description="Disordered" evidence="1">
    <location>
        <begin position="1"/>
        <end position="82"/>
    </location>
</feature>
<dbReference type="AlphaFoldDB" id="A0A5N6L4M8"/>